<dbReference type="NCBIfam" id="TIGR01733">
    <property type="entry name" value="AA-adenyl-dom"/>
    <property type="match status" value="1"/>
</dbReference>
<dbReference type="PANTHER" id="PTHR45527">
    <property type="entry name" value="NONRIBOSOMAL PEPTIDE SYNTHETASE"/>
    <property type="match status" value="1"/>
</dbReference>
<dbReference type="Gene3D" id="3.40.50.980">
    <property type="match status" value="2"/>
</dbReference>
<name>A0A5Q0M3R6_VARPD</name>
<dbReference type="InterPro" id="IPR001242">
    <property type="entry name" value="Condensation_dom"/>
</dbReference>
<dbReference type="InterPro" id="IPR045851">
    <property type="entry name" value="AMP-bd_C_sf"/>
</dbReference>
<dbReference type="InterPro" id="IPR025110">
    <property type="entry name" value="AMP-bd_C"/>
</dbReference>
<comment type="cofactor">
    <cofactor evidence="1">
        <name>pantetheine 4'-phosphate</name>
        <dbReference type="ChEBI" id="CHEBI:47942"/>
    </cofactor>
</comment>
<evidence type="ECO:0000256" key="2">
    <source>
        <dbReference type="ARBA" id="ARBA00006432"/>
    </source>
</evidence>
<dbReference type="Pfam" id="PF13193">
    <property type="entry name" value="AMP-binding_C"/>
    <property type="match status" value="1"/>
</dbReference>
<dbReference type="Pfam" id="PF00668">
    <property type="entry name" value="Condensation"/>
    <property type="match status" value="1"/>
</dbReference>
<gene>
    <name evidence="6" type="ORF">GFK26_15770</name>
</gene>
<evidence type="ECO:0000256" key="4">
    <source>
        <dbReference type="ARBA" id="ARBA00022553"/>
    </source>
</evidence>
<protein>
    <submittedName>
        <fullName evidence="6">Amino acid adenylation domain-containing protein</fullName>
    </submittedName>
</protein>
<proteinExistence type="inferred from homology"/>
<dbReference type="InterPro" id="IPR036736">
    <property type="entry name" value="ACP-like_sf"/>
</dbReference>
<dbReference type="FunFam" id="3.30.300.30:FF:000010">
    <property type="entry name" value="Enterobactin synthetase component F"/>
    <property type="match status" value="1"/>
</dbReference>
<keyword evidence="3" id="KW-0596">Phosphopantetheine</keyword>
<dbReference type="InterPro" id="IPR020845">
    <property type="entry name" value="AMP-binding_CS"/>
</dbReference>
<dbReference type="SUPFAM" id="SSF52777">
    <property type="entry name" value="CoA-dependent acyltransferases"/>
    <property type="match status" value="2"/>
</dbReference>
<comment type="similarity">
    <text evidence="2">Belongs to the ATP-dependent AMP-binding enzyme family.</text>
</comment>
<dbReference type="InterPro" id="IPR020806">
    <property type="entry name" value="PKS_PP-bd"/>
</dbReference>
<dbReference type="Gene3D" id="3.30.559.10">
    <property type="entry name" value="Chloramphenicol acetyltransferase-like domain"/>
    <property type="match status" value="1"/>
</dbReference>
<dbReference type="InterPro" id="IPR000873">
    <property type="entry name" value="AMP-dep_synth/lig_dom"/>
</dbReference>
<dbReference type="InterPro" id="IPR009081">
    <property type="entry name" value="PP-bd_ACP"/>
</dbReference>
<dbReference type="GO" id="GO:0031177">
    <property type="term" value="F:phosphopantetheine binding"/>
    <property type="evidence" value="ECO:0007669"/>
    <property type="project" value="InterPro"/>
</dbReference>
<dbReference type="Gene3D" id="1.10.1200.10">
    <property type="entry name" value="ACP-like"/>
    <property type="match status" value="1"/>
</dbReference>
<accession>A0A5Q0M3R6</accession>
<dbReference type="Gene3D" id="2.30.38.10">
    <property type="entry name" value="Luciferase, Domain 3"/>
    <property type="match status" value="1"/>
</dbReference>
<evidence type="ECO:0000313" key="7">
    <source>
        <dbReference type="Proteomes" id="UP000326780"/>
    </source>
</evidence>
<dbReference type="Proteomes" id="UP000326780">
    <property type="component" value="Chromosome"/>
</dbReference>
<dbReference type="GO" id="GO:0005829">
    <property type="term" value="C:cytosol"/>
    <property type="evidence" value="ECO:0007669"/>
    <property type="project" value="TreeGrafter"/>
</dbReference>
<dbReference type="PANTHER" id="PTHR45527:SF14">
    <property type="entry name" value="PLIPASTATIN SYNTHASE SUBUNIT B"/>
    <property type="match status" value="1"/>
</dbReference>
<dbReference type="Gene3D" id="3.30.300.30">
    <property type="match status" value="1"/>
</dbReference>
<dbReference type="FunFam" id="3.40.50.12780:FF:000012">
    <property type="entry name" value="Non-ribosomal peptide synthetase"/>
    <property type="match status" value="1"/>
</dbReference>
<dbReference type="InterPro" id="IPR010071">
    <property type="entry name" value="AA_adenyl_dom"/>
</dbReference>
<dbReference type="EMBL" id="CP045644">
    <property type="protein sequence ID" value="QFZ84109.1"/>
    <property type="molecule type" value="Genomic_DNA"/>
</dbReference>
<dbReference type="PROSITE" id="PS00455">
    <property type="entry name" value="AMP_BINDING"/>
    <property type="match status" value="1"/>
</dbReference>
<dbReference type="Pfam" id="PF00501">
    <property type="entry name" value="AMP-binding"/>
    <property type="match status" value="1"/>
</dbReference>
<evidence type="ECO:0000313" key="6">
    <source>
        <dbReference type="EMBL" id="QFZ84109.1"/>
    </source>
</evidence>
<keyword evidence="4" id="KW-0597">Phosphoprotein</keyword>
<feature type="domain" description="Carrier" evidence="5">
    <location>
        <begin position="1024"/>
        <end position="1099"/>
    </location>
</feature>
<evidence type="ECO:0000256" key="1">
    <source>
        <dbReference type="ARBA" id="ARBA00001957"/>
    </source>
</evidence>
<dbReference type="FunFam" id="3.40.50.980:FF:000002">
    <property type="entry name" value="Enterobactin synthetase component F"/>
    <property type="match status" value="1"/>
</dbReference>
<dbReference type="RefSeq" id="WP_153282761.1">
    <property type="nucleotide sequence ID" value="NZ_CP045644.1"/>
</dbReference>
<dbReference type="SUPFAM" id="SSF47336">
    <property type="entry name" value="ACP-like"/>
    <property type="match status" value="1"/>
</dbReference>
<evidence type="ECO:0000256" key="3">
    <source>
        <dbReference type="ARBA" id="ARBA00022450"/>
    </source>
</evidence>
<dbReference type="SUPFAM" id="SSF56801">
    <property type="entry name" value="Acetyl-CoA synthetase-like"/>
    <property type="match status" value="1"/>
</dbReference>
<dbReference type="CDD" id="cd17643">
    <property type="entry name" value="A_NRPS_Cytc1-like"/>
    <property type="match status" value="1"/>
</dbReference>
<dbReference type="PROSITE" id="PS50075">
    <property type="entry name" value="CARRIER"/>
    <property type="match status" value="1"/>
</dbReference>
<sequence length="1121" mass="122848">MRERNDLSERRAKLSPAQLALLQRRLRRDSDAPMAPAPSSRDAIARSVDDGAFVPVSFTQQGQWFLWQLDAGNTAYHVGGGLGFAGPLDVAALQQAVQALAMRHDTLRTVFRPGPHGLPEQRVEPESRIEIPFVDLSGLDASSRALRYRETVHAVCRTPFDLTTGPMLRGTLLKMAEGDHQLLLTMHHIGSDAWSVELILDELARFYAQRAGEAPAGTDPEPEIRYADFARWQRKWLESAEGERQQAHWKQRLGGSQPVLELTTDRPRAANATYSAAQYTLDVPAPLARELKQHARAQGNTLFAVLLAAFHALLFRYTGQDEIRIGVPVAGRNRPETAGVVGAFINTVVMDARLHPRMSLADLLAQVRDTSLDAQAHQELPFERLVQALRPDRAHAGSPLFQVMFNHLGEGNRPLRGWPGLQVRRIDLGERAAPFELILETIESEDGGLRAAFRYAGELFEPATIARLAGHYRRVLEAFVAEPARVLGELALLDEAELAELAQRAGWGGRTRETHAAQTVHGLIERQAAVQPEAIAVVFEQEALSYRELNQRANRLAHRLIAQGVRPETRVGVALERGTDLVVALLAVMKAGGAYVPLDPDYPADRIACMVEDSGLALVLTHDHLRGRMVLPADIDALAIDTADLAGCLATDPAVAVDGDNLAYVIYTSGSTGRPKGAQLCHRNVTRLLASTEPWFRFGPTDVWTLFHSCAFDFSVWEIFGALCTGGKLVVVPFWVSRSPADFLQLLRVQQVTVLNQTPSAFGQLIALPQALDKGLSLRTVIFGGEALEPQRLRAWIEHHGDQHPQLVNMYGITETTVHVTWRRITAADLGQQRSPVGIAIPDLGLRVLDADLNLVPPGVAGELHVSGAGLARGYLNRAGLTAERFIAAENGDRLYRTGDLVRWNAQGQLEYLGRIDHQVKVRGFRIELGEIEAQLLAQPEVREAIVMAREHAGATMLVAYLLAQAGQAIDAAQVRARLGRALPEYMVPGALVVLPTLPLNANGKVDRKALPEPGFGSERAYAAPEGNAEEALARIWCEVLGVARVGRNDHFFELGGHSLMSMQVMARVQGVLHVDLAVRDIFQNPVLMDMARLIAEAGARKPHADALSDIDSFIDSLETT</sequence>
<dbReference type="SMART" id="SM00823">
    <property type="entry name" value="PKS_PP"/>
    <property type="match status" value="1"/>
</dbReference>
<dbReference type="GO" id="GO:0043041">
    <property type="term" value="P:amino acid activation for nonribosomal peptide biosynthetic process"/>
    <property type="evidence" value="ECO:0007669"/>
    <property type="project" value="TreeGrafter"/>
</dbReference>
<dbReference type="FunFam" id="1.10.1200.10:FF:000005">
    <property type="entry name" value="Nonribosomal peptide synthetase 1"/>
    <property type="match status" value="1"/>
</dbReference>
<dbReference type="GO" id="GO:0044550">
    <property type="term" value="P:secondary metabolite biosynthetic process"/>
    <property type="evidence" value="ECO:0007669"/>
    <property type="project" value="UniProtKB-ARBA"/>
</dbReference>
<dbReference type="CDD" id="cd19531">
    <property type="entry name" value="LCL_NRPS-like"/>
    <property type="match status" value="1"/>
</dbReference>
<dbReference type="AlphaFoldDB" id="A0A5Q0M3R6"/>
<dbReference type="GO" id="GO:0003824">
    <property type="term" value="F:catalytic activity"/>
    <property type="evidence" value="ECO:0007669"/>
    <property type="project" value="InterPro"/>
</dbReference>
<dbReference type="Pfam" id="PF00550">
    <property type="entry name" value="PP-binding"/>
    <property type="match status" value="1"/>
</dbReference>
<dbReference type="InterPro" id="IPR023213">
    <property type="entry name" value="CAT-like_dom_sf"/>
</dbReference>
<dbReference type="Gene3D" id="3.30.559.30">
    <property type="entry name" value="Nonribosomal peptide synthetase, condensation domain"/>
    <property type="match status" value="1"/>
</dbReference>
<organism evidence="6 7">
    <name type="scientific">Variovorax paradoxus</name>
    <dbReference type="NCBI Taxonomy" id="34073"/>
    <lineage>
        <taxon>Bacteria</taxon>
        <taxon>Pseudomonadati</taxon>
        <taxon>Pseudomonadota</taxon>
        <taxon>Betaproteobacteria</taxon>
        <taxon>Burkholderiales</taxon>
        <taxon>Comamonadaceae</taxon>
        <taxon>Variovorax</taxon>
    </lineage>
</organism>
<dbReference type="FunFam" id="3.40.50.980:FF:000001">
    <property type="entry name" value="Non-ribosomal peptide synthetase"/>
    <property type="match status" value="1"/>
</dbReference>
<reference evidence="6 7" key="1">
    <citation type="submission" date="2019-10" db="EMBL/GenBank/DDBJ databases">
        <title>Complete genome sequence of Variovorax paradoxus 5C-2.</title>
        <authorList>
            <person name="Gogoleva N.E."/>
            <person name="Balkin A.S."/>
        </authorList>
    </citation>
    <scope>NUCLEOTIDE SEQUENCE [LARGE SCALE GENOMIC DNA]</scope>
    <source>
        <strain evidence="6 7">5C-2</strain>
    </source>
</reference>
<evidence type="ECO:0000259" key="5">
    <source>
        <dbReference type="PROSITE" id="PS50075"/>
    </source>
</evidence>